<dbReference type="Proteomes" id="UP001260188">
    <property type="component" value="Unassembled WGS sequence"/>
</dbReference>
<proteinExistence type="predicted"/>
<keyword evidence="3" id="KW-1185">Reference proteome</keyword>
<organism evidence="2 3">
    <name type="scientific">Microbacterium paludicola</name>
    <dbReference type="NCBI Taxonomy" id="300019"/>
    <lineage>
        <taxon>Bacteria</taxon>
        <taxon>Bacillati</taxon>
        <taxon>Actinomycetota</taxon>
        <taxon>Actinomycetes</taxon>
        <taxon>Micrococcales</taxon>
        <taxon>Microbacteriaceae</taxon>
        <taxon>Microbacterium</taxon>
    </lineage>
</organism>
<keyword evidence="1" id="KW-0472">Membrane</keyword>
<protein>
    <submittedName>
        <fullName evidence="2">Uncharacterized protein</fullName>
    </submittedName>
</protein>
<keyword evidence="1" id="KW-1133">Transmembrane helix</keyword>
<dbReference type="EMBL" id="JAVIZA010000001">
    <property type="protein sequence ID" value="MDR6166564.1"/>
    <property type="molecule type" value="Genomic_DNA"/>
</dbReference>
<evidence type="ECO:0000313" key="3">
    <source>
        <dbReference type="Proteomes" id="UP001260188"/>
    </source>
</evidence>
<accession>A0ABU1I0S5</accession>
<evidence type="ECO:0000313" key="2">
    <source>
        <dbReference type="EMBL" id="MDR6166564.1"/>
    </source>
</evidence>
<evidence type="ECO:0000256" key="1">
    <source>
        <dbReference type="SAM" id="Phobius"/>
    </source>
</evidence>
<sequence length="66" mass="7446">MNRWPRRPLVMLIVALALWGVSMPFAFVADGGWRIAGFVVFVSSMISSFVLIVRQQMRQSEADSDT</sequence>
<feature type="transmembrane region" description="Helical" evidence="1">
    <location>
        <begin position="9"/>
        <end position="29"/>
    </location>
</feature>
<name>A0ABU1I0S5_9MICO</name>
<reference evidence="2 3" key="1">
    <citation type="submission" date="2023-08" db="EMBL/GenBank/DDBJ databases">
        <title>Functional and genomic diversity of the sorghum phyllosphere microbiome.</title>
        <authorList>
            <person name="Shade A."/>
        </authorList>
    </citation>
    <scope>NUCLEOTIDE SEQUENCE [LARGE SCALE GENOMIC DNA]</scope>
    <source>
        <strain evidence="2 3">SORGH_AS_0919</strain>
    </source>
</reference>
<dbReference type="RefSeq" id="WP_137750389.1">
    <property type="nucleotide sequence ID" value="NZ_CP018134.1"/>
</dbReference>
<keyword evidence="1" id="KW-0812">Transmembrane</keyword>
<feature type="transmembrane region" description="Helical" evidence="1">
    <location>
        <begin position="35"/>
        <end position="53"/>
    </location>
</feature>
<comment type="caution">
    <text evidence="2">The sequence shown here is derived from an EMBL/GenBank/DDBJ whole genome shotgun (WGS) entry which is preliminary data.</text>
</comment>
<gene>
    <name evidence="2" type="ORF">QE367_000768</name>
</gene>